<dbReference type="InterPro" id="IPR013762">
    <property type="entry name" value="Integrase-like_cat_sf"/>
</dbReference>
<keyword evidence="3" id="KW-0238">DNA-binding</keyword>
<dbReference type="eggNOG" id="COG0582">
    <property type="taxonomic scope" value="Bacteria"/>
</dbReference>
<keyword evidence="4" id="KW-0233">DNA recombination</keyword>
<dbReference type="AlphaFoldDB" id="G8LP34"/>
<feature type="domain" description="Tyr recombinase" evidence="5">
    <location>
        <begin position="227"/>
        <end position="404"/>
    </location>
</feature>
<dbReference type="InterPro" id="IPR050808">
    <property type="entry name" value="Phage_Integrase"/>
</dbReference>
<accession>G8LP34</accession>
<evidence type="ECO:0000259" key="5">
    <source>
        <dbReference type="PROSITE" id="PS51898"/>
    </source>
</evidence>
<dbReference type="InterPro" id="IPR002104">
    <property type="entry name" value="Integrase_catalytic"/>
</dbReference>
<evidence type="ECO:0000256" key="1">
    <source>
        <dbReference type="ARBA" id="ARBA00008857"/>
    </source>
</evidence>
<dbReference type="KEGG" id="eec:EcWSU1_00854"/>
<dbReference type="InterPro" id="IPR025166">
    <property type="entry name" value="Integrase_DNA_bind_dom"/>
</dbReference>
<dbReference type="InterPro" id="IPR010998">
    <property type="entry name" value="Integrase_recombinase_N"/>
</dbReference>
<dbReference type="InterPro" id="IPR038488">
    <property type="entry name" value="Integrase_DNA-bd_sf"/>
</dbReference>
<dbReference type="Proteomes" id="UP000007838">
    <property type="component" value="Chromosome"/>
</dbReference>
<protein>
    <submittedName>
        <fullName evidence="6">Prophage CPS-53 integrase</fullName>
    </submittedName>
</protein>
<dbReference type="Pfam" id="PF13356">
    <property type="entry name" value="Arm-DNA-bind_3"/>
    <property type="match status" value="1"/>
</dbReference>
<dbReference type="Pfam" id="PF00589">
    <property type="entry name" value="Phage_integrase"/>
    <property type="match status" value="1"/>
</dbReference>
<gene>
    <name evidence="6" type="primary">intS</name>
    <name evidence="6" type="ORF">EcWSU1_00854</name>
</gene>
<keyword evidence="2" id="KW-0229">DNA integration</keyword>
<evidence type="ECO:0000256" key="4">
    <source>
        <dbReference type="ARBA" id="ARBA00023172"/>
    </source>
</evidence>
<dbReference type="Gene3D" id="1.10.443.10">
    <property type="entry name" value="Intergrase catalytic core"/>
    <property type="match status" value="1"/>
</dbReference>
<dbReference type="PROSITE" id="PS51898">
    <property type="entry name" value="TYR_RECOMBINASE"/>
    <property type="match status" value="1"/>
</dbReference>
<dbReference type="Pfam" id="PF22022">
    <property type="entry name" value="Phage_int_M"/>
    <property type="match status" value="1"/>
</dbReference>
<evidence type="ECO:0000256" key="2">
    <source>
        <dbReference type="ARBA" id="ARBA00022908"/>
    </source>
</evidence>
<dbReference type="PANTHER" id="PTHR30629">
    <property type="entry name" value="PROPHAGE INTEGRASE"/>
    <property type="match status" value="1"/>
</dbReference>
<dbReference type="SUPFAM" id="SSF56349">
    <property type="entry name" value="DNA breaking-rejoining enzymes"/>
    <property type="match status" value="1"/>
</dbReference>
<reference evidence="6 7" key="1">
    <citation type="journal article" date="2011" name="Stand. Genomic Sci.">
        <title>Complete genome of the onion pathogen Enterobacter cloacae EcWSU1.</title>
        <authorList>
            <person name="Humann J.L."/>
            <person name="Wildung M."/>
            <person name="Cheng C.H."/>
            <person name="Lee T."/>
            <person name="Stewart J.E."/>
            <person name="Drew J.C."/>
            <person name="Triplett E.W."/>
            <person name="Main D."/>
            <person name="Schroeder B.K."/>
        </authorList>
    </citation>
    <scope>NUCLEOTIDE SEQUENCE [LARGE SCALE GENOMIC DNA]</scope>
    <source>
        <strain evidence="6 7">EcWSU1</strain>
    </source>
</reference>
<organism evidence="6 7">
    <name type="scientific">Enterobacter ludwigii</name>
    <dbReference type="NCBI Taxonomy" id="299767"/>
    <lineage>
        <taxon>Bacteria</taxon>
        <taxon>Pseudomonadati</taxon>
        <taxon>Pseudomonadota</taxon>
        <taxon>Gammaproteobacteria</taxon>
        <taxon>Enterobacterales</taxon>
        <taxon>Enterobacteriaceae</taxon>
        <taxon>Enterobacter</taxon>
        <taxon>Enterobacter cloacae complex</taxon>
    </lineage>
</organism>
<dbReference type="GO" id="GO:0015074">
    <property type="term" value="P:DNA integration"/>
    <property type="evidence" value="ECO:0007669"/>
    <property type="project" value="UniProtKB-KW"/>
</dbReference>
<dbReference type="PANTHER" id="PTHR30629:SF2">
    <property type="entry name" value="PROPHAGE INTEGRASE INTS-RELATED"/>
    <property type="match status" value="1"/>
</dbReference>
<dbReference type="EMBL" id="CP002886">
    <property type="protein sequence ID" value="AEW72294.1"/>
    <property type="molecule type" value="Genomic_DNA"/>
</dbReference>
<sequence length="419" mass="47394">MKSTRNWGHNQGHVLFGLGNVPPMMLNARKVEAAKGKEKSYKLSDGGGLYLQVEPNGSRYWRMKYRFAGKEKRLSFGVYPTVTLADARQKREDAKKLLAAGEDPGEVKKAKKQALNAAIETLNPFRDVALEWHKMKSPKWSEGYASDIIEAFEKDIFPHIGHRPIADIQPLELLGVLRLIEARGAMEKAKKVRQRCGEVFRYAIVTGRAIYNPAPDLASAMQGHEAVHYPFLKAKELPEFFTALNAYSGSPIVLLGAQLLILTGLRTGELRAGEWSEVDFNNAVWEIPKERMKMRRSHIVPLPKQALSHLKSLKDLTGNYPLMFPGRNDPSKPMSEASINQVFKRIGYAGRVTGHGFRHTMSTILHEKGFNSAWIETQLAHLDKNSIRGIYNHAQYLEGRREMMQWYANYLSELVGTHK</sequence>
<evidence type="ECO:0000313" key="7">
    <source>
        <dbReference type="Proteomes" id="UP000007838"/>
    </source>
</evidence>
<evidence type="ECO:0000256" key="3">
    <source>
        <dbReference type="ARBA" id="ARBA00023125"/>
    </source>
</evidence>
<dbReference type="HOGENOM" id="CLU_027562_0_0_6"/>
<name>G8LP34_9ENTR</name>
<comment type="similarity">
    <text evidence="1">Belongs to the 'phage' integrase family.</text>
</comment>
<dbReference type="CDD" id="cd00801">
    <property type="entry name" value="INT_P4_C"/>
    <property type="match status" value="1"/>
</dbReference>
<dbReference type="Gene3D" id="1.10.150.130">
    <property type="match status" value="1"/>
</dbReference>
<evidence type="ECO:0000313" key="6">
    <source>
        <dbReference type="EMBL" id="AEW72294.1"/>
    </source>
</evidence>
<proteinExistence type="inferred from homology"/>
<dbReference type="GO" id="GO:0006310">
    <property type="term" value="P:DNA recombination"/>
    <property type="evidence" value="ECO:0007669"/>
    <property type="project" value="UniProtKB-KW"/>
</dbReference>
<dbReference type="InterPro" id="IPR011010">
    <property type="entry name" value="DNA_brk_join_enz"/>
</dbReference>
<dbReference type="GO" id="GO:0003677">
    <property type="term" value="F:DNA binding"/>
    <property type="evidence" value="ECO:0007669"/>
    <property type="project" value="UniProtKB-KW"/>
</dbReference>
<dbReference type="Gene3D" id="3.30.160.390">
    <property type="entry name" value="Integrase, DNA-binding domain"/>
    <property type="match status" value="1"/>
</dbReference>
<dbReference type="InterPro" id="IPR053876">
    <property type="entry name" value="Phage_int_M"/>
</dbReference>